<keyword evidence="2" id="KW-0732">Signal</keyword>
<evidence type="ECO:0008006" key="5">
    <source>
        <dbReference type="Google" id="ProtNLM"/>
    </source>
</evidence>
<evidence type="ECO:0000256" key="1">
    <source>
        <dbReference type="SAM" id="MobiDB-lite"/>
    </source>
</evidence>
<evidence type="ECO:0000313" key="4">
    <source>
        <dbReference type="Proteomes" id="UP000463961"/>
    </source>
</evidence>
<feature type="signal peptide" evidence="2">
    <location>
        <begin position="1"/>
        <end position="30"/>
    </location>
</feature>
<feature type="compositionally biased region" description="Low complexity" evidence="1">
    <location>
        <begin position="91"/>
        <end position="101"/>
    </location>
</feature>
<accession>A0A7R6R303</accession>
<dbReference type="SUPFAM" id="SSF56935">
    <property type="entry name" value="Porins"/>
    <property type="match status" value="1"/>
</dbReference>
<gene>
    <name evidence="3" type="ORF">ICHIAU1_03520</name>
</gene>
<reference evidence="4" key="1">
    <citation type="submission" date="2020-01" db="EMBL/GenBank/DDBJ databases">
        <title>Phosphoaccumulans saitamaens gen. nov., sp. nov., a polyphosphate accumulating bacterium isolated from surface river water.</title>
        <authorList>
            <person name="Watanabe K."/>
            <person name="Suda W."/>
        </authorList>
    </citation>
    <scope>NUCLEOTIDE SEQUENCE [LARGE SCALE GENOMIC DNA]</scope>
    <source>
        <strain evidence="4">ICHIAU1</strain>
    </source>
</reference>
<evidence type="ECO:0000256" key="2">
    <source>
        <dbReference type="SAM" id="SignalP"/>
    </source>
</evidence>
<feature type="region of interest" description="Disordered" evidence="1">
    <location>
        <begin position="76"/>
        <end position="101"/>
    </location>
</feature>
<protein>
    <recommendedName>
        <fullName evidence="5">Porin</fullName>
    </recommendedName>
</protein>
<dbReference type="AlphaFoldDB" id="A0A7R6R303"/>
<sequence>MFYQPSLAHLRTLAHALCIAPTVFSAPLYAQETPDVQTQIKQIQASLGQIKSDYEQRIAVLEQQVQQLKQQNQQLAQRTQPSVSTLPIAEAKTPAAPTKTQQRLAKATAIEDSITAVAPPPAAAAPTPLPNLGGQNRSIDLGAELFIDAKYSAQSQNPQNAYAGVLPNGAEGVPRGFSIGETELSLKGAVDNLFRAEARFVLEQEGNSTALKTEELYAETLGLPGGTKLKAGKYWSNVGYLNDKHPHEWDFVDLPLVYKQVFGGQLNETGAQLSWIAPTDNMLFKLGGEIAQGSNGYTGTYNSNYNQNKPRLGTLFAKTGGDIGDAHSWQGGVSWVRATTGNSSANQASYDLTNTAGNTINTLNFNGGNTTWIADFVYRWAPFGNPKAQNLKLQGEMFWNKQSGSMTSNFDCGDAGQCVQGSNFAQNQQGFYTQGIYQFIPNWRFGYRYDRVFNGTNSYGLPTAALTNSQIQSGWNPVRNTIMMDWANSEYSLIRLQLARDNAFGPGVYNNALYLQYIMSLGAHSSHKY</sequence>
<keyword evidence="4" id="KW-1185">Reference proteome</keyword>
<proteinExistence type="predicted"/>
<organism evidence="3 4">
    <name type="scientific">Fluviibacter phosphoraccumulans</name>
    <dbReference type="NCBI Taxonomy" id="1751046"/>
    <lineage>
        <taxon>Bacteria</taxon>
        <taxon>Pseudomonadati</taxon>
        <taxon>Pseudomonadota</taxon>
        <taxon>Betaproteobacteria</taxon>
        <taxon>Rhodocyclales</taxon>
        <taxon>Fluviibacteraceae</taxon>
        <taxon>Fluviibacter</taxon>
    </lineage>
</organism>
<dbReference type="OrthoDB" id="9788733at2"/>
<feature type="chain" id="PRO_5031259067" description="Porin" evidence="2">
    <location>
        <begin position="31"/>
        <end position="529"/>
    </location>
</feature>
<dbReference type="RefSeq" id="WP_162048988.1">
    <property type="nucleotide sequence ID" value="NZ_AP022345.1"/>
</dbReference>
<name>A0A7R6R303_9RHOO</name>
<dbReference type="Proteomes" id="UP000463961">
    <property type="component" value="Chromosome"/>
</dbReference>
<evidence type="ECO:0000313" key="3">
    <source>
        <dbReference type="EMBL" id="BBU68069.1"/>
    </source>
</evidence>
<dbReference type="EMBL" id="AP022345">
    <property type="protein sequence ID" value="BBU68069.1"/>
    <property type="molecule type" value="Genomic_DNA"/>
</dbReference>